<reference evidence="5 6" key="1">
    <citation type="journal article" date="2015" name="Microbiome">
        <title>Genomic resolution of linkages in carbon, nitrogen, and sulfur cycling among widespread estuary sediment bacteria.</title>
        <authorList>
            <person name="Baker B.J."/>
            <person name="Lazar C.S."/>
            <person name="Teske A.P."/>
            <person name="Dick G.J."/>
        </authorList>
    </citation>
    <scope>NUCLEOTIDE SEQUENCE [LARGE SCALE GENOMIC DNA]</scope>
    <source>
        <strain evidence="5">SM23_60</strain>
    </source>
</reference>
<dbReference type="GO" id="GO:0006508">
    <property type="term" value="P:proteolysis"/>
    <property type="evidence" value="ECO:0007669"/>
    <property type="project" value="InterPro"/>
</dbReference>
<dbReference type="GO" id="GO:0046872">
    <property type="term" value="F:metal ion binding"/>
    <property type="evidence" value="ECO:0007669"/>
    <property type="project" value="InterPro"/>
</dbReference>
<dbReference type="EMBL" id="LJUO01000066">
    <property type="protein sequence ID" value="KPK71310.1"/>
    <property type="molecule type" value="Genomic_DNA"/>
</dbReference>
<dbReference type="Gene3D" id="3.30.830.10">
    <property type="entry name" value="Metalloenzyme, LuxS/M16 peptidase-like"/>
    <property type="match status" value="2"/>
</dbReference>
<dbReference type="Pfam" id="PF05193">
    <property type="entry name" value="Peptidase_M16_C"/>
    <property type="match status" value="1"/>
</dbReference>
<dbReference type="InterPro" id="IPR011765">
    <property type="entry name" value="Pept_M16_N"/>
</dbReference>
<evidence type="ECO:0008006" key="7">
    <source>
        <dbReference type="Google" id="ProtNLM"/>
    </source>
</evidence>
<dbReference type="PROSITE" id="PS00143">
    <property type="entry name" value="INSULINASE"/>
    <property type="match status" value="1"/>
</dbReference>
<dbReference type="InterPro" id="IPR050361">
    <property type="entry name" value="MPP/UQCRC_Complex"/>
</dbReference>
<dbReference type="InterPro" id="IPR011249">
    <property type="entry name" value="Metalloenz_LuxS/M16"/>
</dbReference>
<dbReference type="InterPro" id="IPR001431">
    <property type="entry name" value="Pept_M16_Zn_BS"/>
</dbReference>
<gene>
    <name evidence="5" type="ORF">AMJ87_07470</name>
</gene>
<dbReference type="AlphaFoldDB" id="A0A0S8GEN9"/>
<sequence>MTTKGGLISSVKNRLLHKKISSGIHLVAEKIPKFFSFSLGLFINHGSRDENPEDNGITHLLEHMLFKGTSQKSSLDIVKLIEGLGGSFDAYTTKENLIISTKFLSEHMTRVFQLIIELLVESKIADSELKKEKSVILEEIKSSNDDPGDHIFDLIFQALFPHHTMGLPIAGTKQSVRRFDAARTKTHYRRLLKSDMVLAISGNFDEQNLLALSQKAFGEHTAHAVERTKPPHHAQRYIVEKKSEISQVHVVFGVPGVAYTSSLRYPFSIINTAFGGGMSSRLFQGLREQEGLVYNVQSFIDLYSDCGVSGFYFICDKRNVPKVARQLRRIFNDISKKGFDKDEIELAKTYLSGNLLLSLESSTNRMLRLGREMTYLGENVPIESMINTIRGISTEQVNALIPDYLDPTAFTIAAIGPVTEKYIRETFTFE</sequence>
<dbReference type="PANTHER" id="PTHR11851">
    <property type="entry name" value="METALLOPROTEASE"/>
    <property type="match status" value="1"/>
</dbReference>
<evidence type="ECO:0000259" key="4">
    <source>
        <dbReference type="Pfam" id="PF05193"/>
    </source>
</evidence>
<evidence type="ECO:0000256" key="2">
    <source>
        <dbReference type="RuleBase" id="RU004447"/>
    </source>
</evidence>
<dbReference type="SUPFAM" id="SSF63411">
    <property type="entry name" value="LuxS/MPP-like metallohydrolase"/>
    <property type="match status" value="2"/>
</dbReference>
<evidence type="ECO:0000313" key="5">
    <source>
        <dbReference type="EMBL" id="KPK71310.1"/>
    </source>
</evidence>
<accession>A0A0S8GEN9</accession>
<dbReference type="InterPro" id="IPR007863">
    <property type="entry name" value="Peptidase_M16_C"/>
</dbReference>
<evidence type="ECO:0000313" key="6">
    <source>
        <dbReference type="Proteomes" id="UP000051096"/>
    </source>
</evidence>
<dbReference type="Proteomes" id="UP000051096">
    <property type="component" value="Unassembled WGS sequence"/>
</dbReference>
<dbReference type="Pfam" id="PF00675">
    <property type="entry name" value="Peptidase_M16"/>
    <property type="match status" value="1"/>
</dbReference>
<feature type="domain" description="Peptidase M16 N-terminal" evidence="3">
    <location>
        <begin position="37"/>
        <end position="172"/>
    </location>
</feature>
<dbReference type="PANTHER" id="PTHR11851:SF49">
    <property type="entry name" value="MITOCHONDRIAL-PROCESSING PEPTIDASE SUBUNIT ALPHA"/>
    <property type="match status" value="1"/>
</dbReference>
<comment type="caution">
    <text evidence="5">The sequence shown here is derived from an EMBL/GenBank/DDBJ whole genome shotgun (WGS) entry which is preliminary data.</text>
</comment>
<proteinExistence type="inferred from homology"/>
<evidence type="ECO:0000256" key="1">
    <source>
        <dbReference type="ARBA" id="ARBA00007261"/>
    </source>
</evidence>
<evidence type="ECO:0000259" key="3">
    <source>
        <dbReference type="Pfam" id="PF00675"/>
    </source>
</evidence>
<protein>
    <recommendedName>
        <fullName evidence="7">Peptidase M16</fullName>
    </recommendedName>
</protein>
<feature type="domain" description="Peptidase M16 C-terminal" evidence="4">
    <location>
        <begin position="191"/>
        <end position="350"/>
    </location>
</feature>
<dbReference type="GO" id="GO:0004222">
    <property type="term" value="F:metalloendopeptidase activity"/>
    <property type="evidence" value="ECO:0007669"/>
    <property type="project" value="InterPro"/>
</dbReference>
<comment type="similarity">
    <text evidence="1 2">Belongs to the peptidase M16 family.</text>
</comment>
<organism evidence="5 6">
    <name type="scientific">candidate division WOR_3 bacterium SM23_60</name>
    <dbReference type="NCBI Taxonomy" id="1703780"/>
    <lineage>
        <taxon>Bacteria</taxon>
        <taxon>Bacteria division WOR-3</taxon>
    </lineage>
</organism>
<name>A0A0S8GEN9_UNCW3</name>